<dbReference type="InterPro" id="IPR052605">
    <property type="entry name" value="Fungal_trans_regulator"/>
</dbReference>
<dbReference type="InterPro" id="IPR024061">
    <property type="entry name" value="NDT80_DNA-bd_dom"/>
</dbReference>
<protein>
    <submittedName>
        <fullName evidence="5">Putative meiosis-specific protein</fullName>
    </submittedName>
</protein>
<feature type="domain" description="NDT80" evidence="4">
    <location>
        <begin position="62"/>
        <end position="337"/>
    </location>
</feature>
<dbReference type="HOGENOM" id="CLU_026383_1_1_1"/>
<feature type="region of interest" description="Disordered" evidence="3">
    <location>
        <begin position="526"/>
        <end position="577"/>
    </location>
</feature>
<evidence type="ECO:0000313" key="5">
    <source>
        <dbReference type="EMBL" id="EGS21989.1"/>
    </source>
</evidence>
<dbReference type="InterPro" id="IPR037141">
    <property type="entry name" value="NDT80_DNA-bd_dom_sf"/>
</dbReference>
<dbReference type="GO" id="GO:0003700">
    <property type="term" value="F:DNA-binding transcription factor activity"/>
    <property type="evidence" value="ECO:0007669"/>
    <property type="project" value="UniProtKB-UniRule"/>
</dbReference>
<organism evidence="6">
    <name type="scientific">Chaetomium thermophilum (strain DSM 1495 / CBS 144.50 / IMI 039719)</name>
    <name type="common">Thermochaetoides thermophila</name>
    <dbReference type="NCBI Taxonomy" id="759272"/>
    <lineage>
        <taxon>Eukaryota</taxon>
        <taxon>Fungi</taxon>
        <taxon>Dikarya</taxon>
        <taxon>Ascomycota</taxon>
        <taxon>Pezizomycotina</taxon>
        <taxon>Sordariomycetes</taxon>
        <taxon>Sordariomycetidae</taxon>
        <taxon>Sordariales</taxon>
        <taxon>Chaetomiaceae</taxon>
        <taxon>Thermochaetoides</taxon>
    </lineage>
</organism>
<feature type="region of interest" description="Disordered" evidence="3">
    <location>
        <begin position="463"/>
        <end position="514"/>
    </location>
</feature>
<dbReference type="SUPFAM" id="SSF49417">
    <property type="entry name" value="p53-like transcription factors"/>
    <property type="match status" value="1"/>
</dbReference>
<reference evidence="5 6" key="1">
    <citation type="journal article" date="2011" name="Cell">
        <title>Insight into structure and assembly of the nuclear pore complex by utilizing the genome of a eukaryotic thermophile.</title>
        <authorList>
            <person name="Amlacher S."/>
            <person name="Sarges P."/>
            <person name="Flemming D."/>
            <person name="van Noort V."/>
            <person name="Kunze R."/>
            <person name="Devos D.P."/>
            <person name="Arumugam M."/>
            <person name="Bork P."/>
            <person name="Hurt E."/>
        </authorList>
    </citation>
    <scope>NUCLEOTIDE SEQUENCE [LARGE SCALE GENOMIC DNA]</scope>
    <source>
        <strain evidence="6">DSM 1495 / CBS 144.50 / IMI 039719</strain>
    </source>
</reference>
<name>G0S8M9_CHATD</name>
<dbReference type="RefSeq" id="XP_006694285.1">
    <property type="nucleotide sequence ID" value="XM_006694222.1"/>
</dbReference>
<dbReference type="OrthoDB" id="2288358at2759"/>
<dbReference type="OMA" id="YLICHAD"/>
<dbReference type="InterPro" id="IPR008967">
    <property type="entry name" value="p53-like_TF_DNA-bd_sf"/>
</dbReference>
<feature type="compositionally biased region" description="Low complexity" evidence="3">
    <location>
        <begin position="526"/>
        <end position="536"/>
    </location>
</feature>
<dbReference type="GeneID" id="18257904"/>
<feature type="compositionally biased region" description="Low complexity" evidence="3">
    <location>
        <begin position="554"/>
        <end position="563"/>
    </location>
</feature>
<evidence type="ECO:0000256" key="1">
    <source>
        <dbReference type="ARBA" id="ARBA00023125"/>
    </source>
</evidence>
<evidence type="ECO:0000256" key="3">
    <source>
        <dbReference type="SAM" id="MobiDB-lite"/>
    </source>
</evidence>
<dbReference type="AlphaFoldDB" id="G0S8M9"/>
<dbReference type="GO" id="GO:0000228">
    <property type="term" value="C:nuclear chromosome"/>
    <property type="evidence" value="ECO:0007669"/>
    <property type="project" value="TreeGrafter"/>
</dbReference>
<feature type="region of interest" description="Disordered" evidence="3">
    <location>
        <begin position="437"/>
        <end position="456"/>
    </location>
</feature>
<feature type="region of interest" description="Disordered" evidence="3">
    <location>
        <begin position="328"/>
        <end position="349"/>
    </location>
</feature>
<feature type="compositionally biased region" description="Polar residues" evidence="3">
    <location>
        <begin position="237"/>
        <end position="267"/>
    </location>
</feature>
<dbReference type="Gene3D" id="2.60.40.1390">
    <property type="entry name" value="NDT80 DNA-binding domain"/>
    <property type="match status" value="1"/>
</dbReference>
<dbReference type="PROSITE" id="PS51517">
    <property type="entry name" value="NDT80"/>
    <property type="match status" value="1"/>
</dbReference>
<feature type="compositionally biased region" description="Low complexity" evidence="3">
    <location>
        <begin position="489"/>
        <end position="514"/>
    </location>
</feature>
<evidence type="ECO:0000259" key="4">
    <source>
        <dbReference type="PROSITE" id="PS51517"/>
    </source>
</evidence>
<gene>
    <name evidence="5" type="ORF">CTHT_0038660</name>
</gene>
<dbReference type="PANTHER" id="PTHR35144:SF2">
    <property type="entry name" value="MEIOSIS-SPECIFIC TRANSCRIPTION FACTOR NDT80"/>
    <property type="match status" value="1"/>
</dbReference>
<feature type="compositionally biased region" description="Basic and acidic residues" evidence="3">
    <location>
        <begin position="203"/>
        <end position="217"/>
    </location>
</feature>
<dbReference type="GO" id="GO:0045944">
    <property type="term" value="P:positive regulation of transcription by RNA polymerase II"/>
    <property type="evidence" value="ECO:0007669"/>
    <property type="project" value="TreeGrafter"/>
</dbReference>
<feature type="compositionally biased region" description="Basic residues" evidence="3">
    <location>
        <begin position="564"/>
        <end position="577"/>
    </location>
</feature>
<dbReference type="GO" id="GO:0051321">
    <property type="term" value="P:meiotic cell cycle"/>
    <property type="evidence" value="ECO:0007669"/>
    <property type="project" value="TreeGrafter"/>
</dbReference>
<dbReference type="Proteomes" id="UP000008066">
    <property type="component" value="Unassembled WGS sequence"/>
</dbReference>
<keyword evidence="1 2" id="KW-0238">DNA-binding</keyword>
<dbReference type="GO" id="GO:0003677">
    <property type="term" value="F:DNA binding"/>
    <property type="evidence" value="ECO:0007669"/>
    <property type="project" value="UniProtKB-KW"/>
</dbReference>
<evidence type="ECO:0000313" key="6">
    <source>
        <dbReference type="Proteomes" id="UP000008066"/>
    </source>
</evidence>
<feature type="region of interest" description="Disordered" evidence="3">
    <location>
        <begin position="199"/>
        <end position="268"/>
    </location>
</feature>
<feature type="DNA-binding region" description="NDT80" evidence="2">
    <location>
        <begin position="62"/>
        <end position="337"/>
    </location>
</feature>
<dbReference type="KEGG" id="cthr:CTHT_0038660"/>
<sequence length="594" mass="63401">MAYPYFASVPSTYSYSSSTSGQGMAHAHRTALPHPAPHLSARDLYSTATPAFRRPDHLPRSPSFGAIRRHNALSPMSTQYGSLKMESGYHHHGSKTQPSIPPLISMTNCGQLVYSDGTPIKPEISGIIDKGFFIADNEWTCYRRNYFSCVCSFTLQPLLPQTPIQFQPNNSNQSYTVHGFAMCISAVVSDNESHTIELVQHTPKRDKGPIAKPDKIRLSPKPPQPHHPLSGIYDSGSLASSRYDPQTTSAPGSTALYGQSQQTSAPTEHTFERIQFKQATANNGKRRAAQQYYHLIVELWADIGIQQGSDPWIKVAYRKSAKMIVRGRSPGHYQSERRGSNSSGHGAGGAGGAGALGGAAPGGYGALLGPGDYTSSGLAPYGGSAYDPRSGAYTRHHHDLTMTGTDPMMSAEDVKSITEAKGYQYYASTIYENPAAEGHADTRHHTHSHHQPPQGQVELFSHSRNDTDSIGSTSGAAFDPTKIKPDPTPSSSTADTTSTLPASSASGPSSSLPSLFSSYNSSNGTSSSYYSASPAGQRCGRFESKPTSVGQYPGHHYGTGSVGVHHHHSGHHGAHHGGHHLPVIAAPGGGMSLT</sequence>
<dbReference type="EMBL" id="GL988041">
    <property type="protein sequence ID" value="EGS21989.1"/>
    <property type="molecule type" value="Genomic_DNA"/>
</dbReference>
<dbReference type="PANTHER" id="PTHR35144">
    <property type="entry name" value="MEIOSIS-SPECIFIC TRANSCRIPTION FACTOR NDT80"/>
    <property type="match status" value="1"/>
</dbReference>
<proteinExistence type="predicted"/>
<dbReference type="Pfam" id="PF05224">
    <property type="entry name" value="NDT80_PhoG"/>
    <property type="match status" value="1"/>
</dbReference>
<evidence type="ECO:0000256" key="2">
    <source>
        <dbReference type="PROSITE-ProRule" id="PRU00850"/>
    </source>
</evidence>
<keyword evidence="6" id="KW-1185">Reference proteome</keyword>
<dbReference type="eggNOG" id="ENOG502R1FS">
    <property type="taxonomic scope" value="Eukaryota"/>
</dbReference>
<accession>G0S8M9</accession>